<accession>A0A7S3GKB3</accession>
<evidence type="ECO:0000313" key="3">
    <source>
        <dbReference type="EMBL" id="CAE0269099.1"/>
    </source>
</evidence>
<protein>
    <submittedName>
        <fullName evidence="1">Uncharacterized protein</fullName>
    </submittedName>
</protein>
<evidence type="ECO:0000313" key="1">
    <source>
        <dbReference type="EMBL" id="CAE0269096.1"/>
    </source>
</evidence>
<name>A0A7S3GKB3_9EUKA</name>
<gene>
    <name evidence="1" type="ORF">PBIL07802_LOCUS31449</name>
    <name evidence="2" type="ORF">PBIL07802_LOCUS31451</name>
    <name evidence="3" type="ORF">PBIL07802_LOCUS31452</name>
</gene>
<dbReference type="AlphaFoldDB" id="A0A7S3GKB3"/>
<sequence length="139" mass="16068">MRRRVQAMFEAKILEHRTKAIEKMPTPPQEAAEIPIETKKEAEAEAEVEACDAWSTDQESRLQRLERRTAQRQLLLQAGFVPHKDFIVTYTEDLVAHAKEVFGDLEIYVHICTRMHTHGWQPPHFVQVPSWSVAAILPE</sequence>
<organism evidence="1">
    <name type="scientific">Palpitomonas bilix</name>
    <dbReference type="NCBI Taxonomy" id="652834"/>
    <lineage>
        <taxon>Eukaryota</taxon>
        <taxon>Eukaryota incertae sedis</taxon>
    </lineage>
</organism>
<proteinExistence type="predicted"/>
<reference evidence="1" key="1">
    <citation type="submission" date="2021-01" db="EMBL/GenBank/DDBJ databases">
        <authorList>
            <person name="Corre E."/>
            <person name="Pelletier E."/>
            <person name="Niang G."/>
            <person name="Scheremetjew M."/>
            <person name="Finn R."/>
            <person name="Kale V."/>
            <person name="Holt S."/>
            <person name="Cochrane G."/>
            <person name="Meng A."/>
            <person name="Brown T."/>
            <person name="Cohen L."/>
        </authorList>
    </citation>
    <scope>NUCLEOTIDE SEQUENCE</scope>
    <source>
        <strain evidence="1">NIES-2562</strain>
    </source>
</reference>
<dbReference type="EMBL" id="HBIB01047783">
    <property type="protein sequence ID" value="CAE0269096.1"/>
    <property type="molecule type" value="Transcribed_RNA"/>
</dbReference>
<evidence type="ECO:0000313" key="2">
    <source>
        <dbReference type="EMBL" id="CAE0269098.1"/>
    </source>
</evidence>
<dbReference type="EMBL" id="HBIB01047786">
    <property type="protein sequence ID" value="CAE0269099.1"/>
    <property type="molecule type" value="Transcribed_RNA"/>
</dbReference>
<dbReference type="EMBL" id="HBIB01047785">
    <property type="protein sequence ID" value="CAE0269098.1"/>
    <property type="molecule type" value="Transcribed_RNA"/>
</dbReference>